<evidence type="ECO:0000313" key="1">
    <source>
        <dbReference type="EMBL" id="CAD7449526.1"/>
    </source>
</evidence>
<proteinExistence type="predicted"/>
<name>A0A7R9F9V1_9NEOP</name>
<gene>
    <name evidence="1" type="ORF">TBIB3V08_LOCUS11800</name>
</gene>
<dbReference type="AlphaFoldDB" id="A0A7R9F9V1"/>
<protein>
    <submittedName>
        <fullName evidence="1">Uncharacterized protein</fullName>
    </submittedName>
</protein>
<reference evidence="1" key="1">
    <citation type="submission" date="2020-11" db="EMBL/GenBank/DDBJ databases">
        <authorList>
            <person name="Tran Van P."/>
        </authorList>
    </citation>
    <scope>NUCLEOTIDE SEQUENCE</scope>
</reference>
<sequence length="189" mass="22145">MSWWLSLFRSPEGRIVTVYFSTRSEHQLLAHQGLFVSLFNLGHDVYNPVLEAVISRRYKGKLKKYSSDQDDTSSEVLLIFHKTSVKQVFLLNKYANIGTFGNKFTWKYYCYCFNRIGGHVGQDVNLTWSGQGGCLPFSNIKEMKKYYQKKRTRKEPINRGVFMRRMEEMVVSIESKARQLLYLFQVAIP</sequence>
<organism evidence="1">
    <name type="scientific">Timema bartmani</name>
    <dbReference type="NCBI Taxonomy" id="61472"/>
    <lineage>
        <taxon>Eukaryota</taxon>
        <taxon>Metazoa</taxon>
        <taxon>Ecdysozoa</taxon>
        <taxon>Arthropoda</taxon>
        <taxon>Hexapoda</taxon>
        <taxon>Insecta</taxon>
        <taxon>Pterygota</taxon>
        <taxon>Neoptera</taxon>
        <taxon>Polyneoptera</taxon>
        <taxon>Phasmatodea</taxon>
        <taxon>Timematodea</taxon>
        <taxon>Timematoidea</taxon>
        <taxon>Timematidae</taxon>
        <taxon>Timema</taxon>
    </lineage>
</organism>
<dbReference type="EMBL" id="OD571906">
    <property type="protein sequence ID" value="CAD7449526.1"/>
    <property type="molecule type" value="Genomic_DNA"/>
</dbReference>
<accession>A0A7R9F9V1</accession>